<keyword evidence="13" id="KW-1185">Reference proteome</keyword>
<evidence type="ECO:0000313" key="13">
    <source>
        <dbReference type="Proteomes" id="UP000594364"/>
    </source>
</evidence>
<evidence type="ECO:0000256" key="11">
    <source>
        <dbReference type="SAM" id="Phobius"/>
    </source>
</evidence>
<dbReference type="EMBL" id="CP031386">
    <property type="protein sequence ID" value="QPG97601.1"/>
    <property type="molecule type" value="Genomic_DNA"/>
</dbReference>
<evidence type="ECO:0000256" key="1">
    <source>
        <dbReference type="ARBA" id="ARBA00004389"/>
    </source>
</evidence>
<feature type="transmembrane region" description="Helical" evidence="11">
    <location>
        <begin position="249"/>
        <end position="267"/>
    </location>
</feature>
<gene>
    <name evidence="12" type="ORF">C2857_006596</name>
</gene>
<keyword evidence="8 11" id="KW-1133">Transmembrane helix</keyword>
<reference evidence="12 13" key="1">
    <citation type="journal article" date="2018" name="PLoS Genet.">
        <title>Repeat elements organise 3D genome structure and mediate transcription in the filamentous fungus Epichloe festucae.</title>
        <authorList>
            <person name="Winter D.J."/>
            <person name="Ganley A.R.D."/>
            <person name="Young C.A."/>
            <person name="Liachko I."/>
            <person name="Schardl C.L."/>
            <person name="Dupont P.Y."/>
            <person name="Berry D."/>
            <person name="Ram A."/>
            <person name="Scott B."/>
            <person name="Cox M.P."/>
        </authorList>
    </citation>
    <scope>NUCLEOTIDE SEQUENCE [LARGE SCALE GENOMIC DNA]</scope>
    <source>
        <strain evidence="12 13">Fl1</strain>
    </source>
</reference>
<keyword evidence="9 11" id="KW-0472">Membrane</keyword>
<comment type="subcellular location">
    <subcellularLocation>
        <location evidence="1">Endoplasmic reticulum membrane</location>
        <topology evidence="1">Single-pass membrane protein</topology>
    </subcellularLocation>
    <subcellularLocation>
        <location evidence="2">Nucleus membrane</location>
        <topology evidence="2">Single-pass membrane protein</topology>
    </subcellularLocation>
</comment>
<evidence type="ECO:0000256" key="8">
    <source>
        <dbReference type="ARBA" id="ARBA00022989"/>
    </source>
</evidence>
<evidence type="ECO:0000256" key="9">
    <source>
        <dbReference type="ARBA" id="ARBA00023136"/>
    </source>
</evidence>
<evidence type="ECO:0000256" key="3">
    <source>
        <dbReference type="ARBA" id="ARBA00009731"/>
    </source>
</evidence>
<proteinExistence type="inferred from homology"/>
<dbReference type="Pfam" id="PF08660">
    <property type="entry name" value="Alg14"/>
    <property type="match status" value="1"/>
</dbReference>
<accession>A0A7S9PUG2</accession>
<evidence type="ECO:0000256" key="10">
    <source>
        <dbReference type="ARBA" id="ARBA00032062"/>
    </source>
</evidence>
<evidence type="ECO:0000256" key="6">
    <source>
        <dbReference type="ARBA" id="ARBA00022692"/>
    </source>
</evidence>
<keyword evidence="6 11" id="KW-0812">Transmembrane</keyword>
<protein>
    <recommendedName>
        <fullName evidence="5">UDP-N-acetylglucosamine transferase subunit ALG14</fullName>
    </recommendedName>
    <alternativeName>
        <fullName evidence="10">Asparagine-linked glycosylation protein 14</fullName>
    </alternativeName>
</protein>
<dbReference type="InterPro" id="IPR013969">
    <property type="entry name" value="Oligosacch_biosynth_Alg14"/>
</dbReference>
<dbReference type="OrthoDB" id="17098at2759"/>
<dbReference type="Proteomes" id="UP000594364">
    <property type="component" value="Chromosome 2"/>
</dbReference>
<feature type="transmembrane region" description="Helical" evidence="11">
    <location>
        <begin position="210"/>
        <end position="229"/>
    </location>
</feature>
<dbReference type="AlphaFoldDB" id="A0A7S9PUG2"/>
<comment type="similarity">
    <text evidence="3">Belongs to the ALG14 family.</text>
</comment>
<evidence type="ECO:0000256" key="7">
    <source>
        <dbReference type="ARBA" id="ARBA00022824"/>
    </source>
</evidence>
<evidence type="ECO:0000313" key="12">
    <source>
        <dbReference type="EMBL" id="QPG97601.1"/>
    </source>
</evidence>
<dbReference type="GO" id="GO:0043541">
    <property type="term" value="C:UDP-N-acetylglucosamine transferase complex"/>
    <property type="evidence" value="ECO:0007669"/>
    <property type="project" value="TreeGrafter"/>
</dbReference>
<dbReference type="GO" id="GO:0006488">
    <property type="term" value="P:dolichol-linked oligosaccharide biosynthetic process"/>
    <property type="evidence" value="ECO:0007669"/>
    <property type="project" value="InterPro"/>
</dbReference>
<dbReference type="PANTHER" id="PTHR12154:SF4">
    <property type="entry name" value="UDP-N-ACETYLGLUCOSAMINE TRANSFERASE SUBUNIT ALG14 HOMOLOG"/>
    <property type="match status" value="1"/>
</dbReference>
<dbReference type="GO" id="GO:0004577">
    <property type="term" value="F:N-acetylglucosaminyldiphosphodolichol N-acetylglucosaminyltransferase activity"/>
    <property type="evidence" value="ECO:0007669"/>
    <property type="project" value="TreeGrafter"/>
</dbReference>
<evidence type="ECO:0000256" key="5">
    <source>
        <dbReference type="ARBA" id="ARBA00017467"/>
    </source>
</evidence>
<keyword evidence="7" id="KW-0256">Endoplasmic reticulum</keyword>
<evidence type="ECO:0000256" key="2">
    <source>
        <dbReference type="ARBA" id="ARBA00004590"/>
    </source>
</evidence>
<name>A0A7S9PUG2_EPIFF</name>
<feature type="transmembrane region" description="Helical" evidence="11">
    <location>
        <begin position="80"/>
        <end position="100"/>
    </location>
</feature>
<feature type="transmembrane region" description="Helical" evidence="11">
    <location>
        <begin position="54"/>
        <end position="74"/>
    </location>
</feature>
<dbReference type="PANTHER" id="PTHR12154">
    <property type="entry name" value="GLYCOSYL TRANSFERASE-RELATED"/>
    <property type="match status" value="1"/>
</dbReference>
<organism evidence="12 13">
    <name type="scientific">Epichloe festucae (strain Fl1)</name>
    <dbReference type="NCBI Taxonomy" id="877507"/>
    <lineage>
        <taxon>Eukaryota</taxon>
        <taxon>Fungi</taxon>
        <taxon>Dikarya</taxon>
        <taxon>Ascomycota</taxon>
        <taxon>Pezizomycotina</taxon>
        <taxon>Sordariomycetes</taxon>
        <taxon>Hypocreomycetidae</taxon>
        <taxon>Hypocreales</taxon>
        <taxon>Clavicipitaceae</taxon>
        <taxon>Epichloe</taxon>
    </lineage>
</organism>
<sequence>MFIDLLLIHSGNYLLRKYAKDLAPFTPERQTRFRVPLTDMPVLGTMARMITSGALVAGILAVAAFIGAFVLVVTHFVQSWTSVILTITAGLISISIYVTARHIQLTQSRRSITWPSPILSSKNASSSEPTKEYYLFVLGSGGHTKEMLMMMDDGTRDFGNTHRRYLISSGDKMSENHLGDYEDELKESSSAPGTYDKCIVTRARRVHQPLWSTPWTGLLSILDIFPVLLSPPETEIGKTLRYPGVIFSNGPATGFFVALAVHVLKLLGIVPDDKMKFVYIESWARIATLSLTGKLLYCTGMADAFYVQHEEVATKYGLVNAGEMVFNARRLD</sequence>
<comment type="subunit">
    <text evidence="4">Heterodimer with ALG13 to form a functional enzyme.</text>
</comment>
<evidence type="ECO:0000256" key="4">
    <source>
        <dbReference type="ARBA" id="ARBA00011335"/>
    </source>
</evidence>
<dbReference type="GO" id="GO:0031965">
    <property type="term" value="C:nuclear membrane"/>
    <property type="evidence" value="ECO:0007669"/>
    <property type="project" value="UniProtKB-SubCell"/>
</dbReference>